<dbReference type="EMBL" id="CATOUU010000653">
    <property type="protein sequence ID" value="CAI9937913.1"/>
    <property type="molecule type" value="Genomic_DNA"/>
</dbReference>
<proteinExistence type="predicted"/>
<sequence length="314" mass="33408">MLSIVTLSTVQLTNISTVLGNDNSQLLANQISSTESGPYSFGGLITLLSNSTLKLNQLISECTLIYKTNYILNTGALIGSSTSNTNNILIQNLCFKYNIQSTQVFKAYGLIGYSAGNISLQSSSIQLRVTGLAFQFFGIIGQVYSTSQFTQFVNININLTQFLITAGSSYGDTGALIGNIRTTLCQIINVTAITKNENVTNNVSSGGLIGYCGSNSLQLVNSTVQDSILQAINYCGGFFGSSDNTNYNITHSSLKSVKIQAQNGAGAIIGSIAVNNIGSATLYILSSFYNNISVNSNLLTNCLNVINAWSITQC</sequence>
<reference evidence="2 3" key="2">
    <citation type="submission" date="2024-07" db="EMBL/GenBank/DDBJ databases">
        <authorList>
            <person name="Akdeniz Z."/>
        </authorList>
    </citation>
    <scope>NUCLEOTIDE SEQUENCE [LARGE SCALE GENOMIC DNA]</scope>
</reference>
<protein>
    <submittedName>
        <fullName evidence="2">Hypothetical_protein</fullName>
    </submittedName>
</protein>
<accession>A0AA86PFZ1</accession>
<dbReference type="Proteomes" id="UP001642409">
    <property type="component" value="Unassembled WGS sequence"/>
</dbReference>
<reference evidence="1" key="1">
    <citation type="submission" date="2023-06" db="EMBL/GenBank/DDBJ databases">
        <authorList>
            <person name="Kurt Z."/>
        </authorList>
    </citation>
    <scope>NUCLEOTIDE SEQUENCE</scope>
</reference>
<keyword evidence="3" id="KW-1185">Reference proteome</keyword>
<gene>
    <name evidence="2" type="ORF">HINF_LOCUS24324</name>
    <name evidence="1" type="ORF">HINF_LOCUS25558</name>
</gene>
<name>A0AA86PFZ1_9EUKA</name>
<dbReference type="EMBL" id="CAXDID020000071">
    <property type="protein sequence ID" value="CAL6014560.1"/>
    <property type="molecule type" value="Genomic_DNA"/>
</dbReference>
<evidence type="ECO:0000313" key="3">
    <source>
        <dbReference type="Proteomes" id="UP001642409"/>
    </source>
</evidence>
<comment type="caution">
    <text evidence="1">The sequence shown here is derived from an EMBL/GenBank/DDBJ whole genome shotgun (WGS) entry which is preliminary data.</text>
</comment>
<evidence type="ECO:0000313" key="1">
    <source>
        <dbReference type="EMBL" id="CAI9937913.1"/>
    </source>
</evidence>
<organism evidence="1">
    <name type="scientific">Hexamita inflata</name>
    <dbReference type="NCBI Taxonomy" id="28002"/>
    <lineage>
        <taxon>Eukaryota</taxon>
        <taxon>Metamonada</taxon>
        <taxon>Diplomonadida</taxon>
        <taxon>Hexamitidae</taxon>
        <taxon>Hexamitinae</taxon>
        <taxon>Hexamita</taxon>
    </lineage>
</organism>
<evidence type="ECO:0000313" key="2">
    <source>
        <dbReference type="EMBL" id="CAL6014560.1"/>
    </source>
</evidence>
<dbReference type="AlphaFoldDB" id="A0AA86PFZ1"/>